<evidence type="ECO:0000256" key="7">
    <source>
        <dbReference type="ARBA" id="ARBA00023002"/>
    </source>
</evidence>
<accession>A0A1A9ZF86</accession>
<evidence type="ECO:0000256" key="3">
    <source>
        <dbReference type="ARBA" id="ARBA00022516"/>
    </source>
</evidence>
<comment type="domain">
    <text evidence="11">The histidine box domains are involved in binding the catalytic metal ions.</text>
</comment>
<name>A0A1A9ZF86_GLOPL</name>
<evidence type="ECO:0000256" key="13">
    <source>
        <dbReference type="SAM" id="Phobius"/>
    </source>
</evidence>
<dbReference type="PRINTS" id="PR00075">
    <property type="entry name" value="FACDDSATRASE"/>
</dbReference>
<evidence type="ECO:0000313" key="15">
    <source>
        <dbReference type="Proteomes" id="UP000092445"/>
    </source>
</evidence>
<dbReference type="VEuPathDB" id="VectorBase:GPAI012797"/>
<comment type="subcellular location">
    <subcellularLocation>
        <location evidence="1">Membrane</location>
        <topology evidence="1">Multi-pass membrane protein</topology>
    </subcellularLocation>
</comment>
<dbReference type="InterPro" id="IPR015876">
    <property type="entry name" value="Acyl-CoA_DS"/>
</dbReference>
<keyword evidence="3 11" id="KW-0444">Lipid biosynthesis</keyword>
<dbReference type="GO" id="GO:0006636">
    <property type="term" value="P:unsaturated fatty acid biosynthetic process"/>
    <property type="evidence" value="ECO:0007669"/>
    <property type="project" value="TreeGrafter"/>
</dbReference>
<dbReference type="AlphaFoldDB" id="A0A1A9ZF86"/>
<evidence type="ECO:0000313" key="14">
    <source>
        <dbReference type="EnsemblMetazoa" id="GPAI012797-PA"/>
    </source>
</evidence>
<evidence type="ECO:0000256" key="4">
    <source>
        <dbReference type="ARBA" id="ARBA00022692"/>
    </source>
</evidence>
<evidence type="ECO:0000256" key="9">
    <source>
        <dbReference type="ARBA" id="ARBA00023136"/>
    </source>
</evidence>
<dbReference type="GO" id="GO:0005506">
    <property type="term" value="F:iron ion binding"/>
    <property type="evidence" value="ECO:0007669"/>
    <property type="project" value="TreeGrafter"/>
</dbReference>
<keyword evidence="8" id="KW-0443">Lipid metabolism</keyword>
<dbReference type="PANTHER" id="PTHR11351">
    <property type="entry name" value="ACYL-COA DESATURASE"/>
    <property type="match status" value="1"/>
</dbReference>
<feature type="region of interest" description="Disordered" evidence="12">
    <location>
        <begin position="1"/>
        <end position="31"/>
    </location>
</feature>
<protein>
    <recommendedName>
        <fullName evidence="16">Fatty acid desaturase domain-containing protein</fullName>
    </recommendedName>
</protein>
<evidence type="ECO:0000256" key="10">
    <source>
        <dbReference type="ARBA" id="ARBA00023160"/>
    </source>
</evidence>
<dbReference type="Proteomes" id="UP000092445">
    <property type="component" value="Unassembled WGS sequence"/>
</dbReference>
<reference evidence="14" key="2">
    <citation type="submission" date="2020-05" db="UniProtKB">
        <authorList>
            <consortium name="EnsemblMetazoa"/>
        </authorList>
    </citation>
    <scope>IDENTIFICATION</scope>
    <source>
        <strain evidence="14">IAEA</strain>
    </source>
</reference>
<reference evidence="15" key="1">
    <citation type="submission" date="2014-03" db="EMBL/GenBank/DDBJ databases">
        <authorList>
            <person name="Aksoy S."/>
            <person name="Warren W."/>
            <person name="Wilson R.K."/>
        </authorList>
    </citation>
    <scope>NUCLEOTIDE SEQUENCE [LARGE SCALE GENOMIC DNA]</scope>
    <source>
        <strain evidence="15">IAEA</strain>
    </source>
</reference>
<feature type="transmembrane region" description="Helical" evidence="13">
    <location>
        <begin position="219"/>
        <end position="237"/>
    </location>
</feature>
<keyword evidence="9 13" id="KW-0472">Membrane</keyword>
<sequence>MEIEEQSPKENDISKNDTPIDTKTTSEGDKKRETSWPSVLFYIHLHTLGFYGLFAVLTSASWLTIIFTFILTALGILGATAGAHRLWAHGAYNATTSLKVFLMLCQTLVGQGSIYNWVRLHRLHHEKFGQPEDPYYSNRDFLRAHVYAQVLSRTADQEALLAKIDMSDMEEDKVVMFQKRFYWILFVVLHVLLPINTPLADFGETLGNSIFVSFSLRYMIVSNICWLINSCHFIWGLDKNFRPADSNSVFFITKTYWPQYHYMLSNDYQCGEFGNYGVGFTTSMIRVFAALDLATDLKTITCAAVRNGLTESVDTGSSVVDCIQKHARMEMEAVPTNHYLNREKFM</sequence>
<evidence type="ECO:0000256" key="6">
    <source>
        <dbReference type="ARBA" id="ARBA00022989"/>
    </source>
</evidence>
<keyword evidence="15" id="KW-1185">Reference proteome</keyword>
<comment type="cofactor">
    <cofactor evidence="11">
        <name>Fe(2+)</name>
        <dbReference type="ChEBI" id="CHEBI:29033"/>
    </cofactor>
</comment>
<dbReference type="GO" id="GO:0004768">
    <property type="term" value="F:stearoyl-CoA 9-desaturase activity"/>
    <property type="evidence" value="ECO:0007669"/>
    <property type="project" value="TreeGrafter"/>
</dbReference>
<evidence type="ECO:0000256" key="5">
    <source>
        <dbReference type="ARBA" id="ARBA00022832"/>
    </source>
</evidence>
<evidence type="ECO:0008006" key="16">
    <source>
        <dbReference type="Google" id="ProtNLM"/>
    </source>
</evidence>
<evidence type="ECO:0000256" key="11">
    <source>
        <dbReference type="RuleBase" id="RU000581"/>
    </source>
</evidence>
<keyword evidence="7 11" id="KW-0560">Oxidoreductase</keyword>
<keyword evidence="10 11" id="KW-0275">Fatty acid biosynthesis</keyword>
<dbReference type="GO" id="GO:0005789">
    <property type="term" value="C:endoplasmic reticulum membrane"/>
    <property type="evidence" value="ECO:0007669"/>
    <property type="project" value="TreeGrafter"/>
</dbReference>
<feature type="transmembrane region" description="Helical" evidence="13">
    <location>
        <begin position="65"/>
        <end position="88"/>
    </location>
</feature>
<dbReference type="CDD" id="cd03505">
    <property type="entry name" value="Delta9-FADS-like"/>
    <property type="match status" value="1"/>
</dbReference>
<evidence type="ECO:0000256" key="2">
    <source>
        <dbReference type="ARBA" id="ARBA00009295"/>
    </source>
</evidence>
<dbReference type="EnsemblMetazoa" id="GPAI012797-RA">
    <property type="protein sequence ID" value="GPAI012797-PA"/>
    <property type="gene ID" value="GPAI012797"/>
</dbReference>
<feature type="transmembrane region" description="Helical" evidence="13">
    <location>
        <begin position="181"/>
        <end position="199"/>
    </location>
</feature>
<evidence type="ECO:0000256" key="8">
    <source>
        <dbReference type="ARBA" id="ARBA00023098"/>
    </source>
</evidence>
<proteinExistence type="inferred from homology"/>
<feature type="transmembrane region" description="Helical" evidence="13">
    <location>
        <begin position="39"/>
        <end position="58"/>
    </location>
</feature>
<evidence type="ECO:0000256" key="12">
    <source>
        <dbReference type="SAM" id="MobiDB-lite"/>
    </source>
</evidence>
<dbReference type="PANTHER" id="PTHR11351:SF26">
    <property type="entry name" value="FATTY ACID DESATURASE DOMAIN-CONTAINING PROTEIN"/>
    <property type="match status" value="1"/>
</dbReference>
<comment type="similarity">
    <text evidence="2 11">Belongs to the fatty acid desaturase type 1 family.</text>
</comment>
<dbReference type="STRING" id="7398.A0A1A9ZF86"/>
<evidence type="ECO:0000256" key="1">
    <source>
        <dbReference type="ARBA" id="ARBA00004141"/>
    </source>
</evidence>
<keyword evidence="6 13" id="KW-1133">Transmembrane helix</keyword>
<organism evidence="14 15">
    <name type="scientific">Glossina pallidipes</name>
    <name type="common">Tsetse fly</name>
    <dbReference type="NCBI Taxonomy" id="7398"/>
    <lineage>
        <taxon>Eukaryota</taxon>
        <taxon>Metazoa</taxon>
        <taxon>Ecdysozoa</taxon>
        <taxon>Arthropoda</taxon>
        <taxon>Hexapoda</taxon>
        <taxon>Insecta</taxon>
        <taxon>Pterygota</taxon>
        <taxon>Neoptera</taxon>
        <taxon>Endopterygota</taxon>
        <taxon>Diptera</taxon>
        <taxon>Brachycera</taxon>
        <taxon>Muscomorpha</taxon>
        <taxon>Hippoboscoidea</taxon>
        <taxon>Glossinidae</taxon>
        <taxon>Glossina</taxon>
    </lineage>
</organism>
<keyword evidence="5" id="KW-0276">Fatty acid metabolism</keyword>
<keyword evidence="4 11" id="KW-0812">Transmembrane</keyword>